<evidence type="ECO:0000313" key="2">
    <source>
        <dbReference type="Proteomes" id="UP000294862"/>
    </source>
</evidence>
<comment type="caution">
    <text evidence="1">The sequence shown here is derived from an EMBL/GenBank/DDBJ whole genome shotgun (WGS) entry which is preliminary data.</text>
</comment>
<dbReference type="AlphaFoldDB" id="A0A4R2HWZ2"/>
<sequence>MTPDRRAFLRRSLQAALGGVALNSPLGNLVAVAAAARPAVPSTFSDYRALVCVFLHGGNDSFSSVVPVSPVDYAIYQATRPALALPLEQIQPNTLVPQPDGMPSDGATYGLHPSLAPLKALFEQQQLAIVANVGPLLGPITKAQYQANPLLAPPQLFSHSDQANFWQTSRPDDASADGWGGRIADLLLDANPDATLPMTISIQGQSLFQRGSLIDQYVVRGCAGGSCAAERIDYLGTYQNQLGIQTFQALAAEGAQSHMFERAYARATRRTIDHYETLSALISTVPDWNVPFPSTNLGGQLRQVANLISLRGPGALDMHRQLFFVGQGGYDTHDDQLAIQPGLLADLAQSLVAFQAAMAQLGVTDEVTTFTASDFGRTLSTNGDGTDHGWGGHHFVLGGAVRGGRFYGRMPSLAQHDNPDDAGYGQIIPTTGVDQYAATLAAWYGVNTGDLPLLFPRLGEYDSPNLGFMT</sequence>
<proteinExistence type="predicted"/>
<evidence type="ECO:0000313" key="1">
    <source>
        <dbReference type="EMBL" id="TCO36091.1"/>
    </source>
</evidence>
<name>A0A4R2HWZ2_9GAMM</name>
<dbReference type="OrthoDB" id="9779968at2"/>
<dbReference type="PROSITE" id="PS51318">
    <property type="entry name" value="TAT"/>
    <property type="match status" value="1"/>
</dbReference>
<dbReference type="PANTHER" id="PTHR43737:SF1">
    <property type="entry name" value="DUF1501 DOMAIN-CONTAINING PROTEIN"/>
    <property type="match status" value="1"/>
</dbReference>
<protein>
    <submittedName>
        <fullName evidence="1">Uncharacterized protein (DUF1501 family)</fullName>
    </submittedName>
</protein>
<accession>A0A4R2HWZ2</accession>
<keyword evidence="2" id="KW-1185">Reference proteome</keyword>
<gene>
    <name evidence="1" type="ORF">EV148_11412</name>
</gene>
<dbReference type="RefSeq" id="WP_132000116.1">
    <property type="nucleotide sequence ID" value="NZ_SLWQ01000014.1"/>
</dbReference>
<dbReference type="Pfam" id="PF07394">
    <property type="entry name" value="DUF1501"/>
    <property type="match status" value="1"/>
</dbReference>
<organism evidence="1 2">
    <name type="scientific">Dokdonella fugitiva</name>
    <dbReference type="NCBI Taxonomy" id="328517"/>
    <lineage>
        <taxon>Bacteria</taxon>
        <taxon>Pseudomonadati</taxon>
        <taxon>Pseudomonadota</taxon>
        <taxon>Gammaproteobacteria</taxon>
        <taxon>Lysobacterales</taxon>
        <taxon>Rhodanobacteraceae</taxon>
        <taxon>Dokdonella</taxon>
    </lineage>
</organism>
<dbReference type="EMBL" id="SLWQ01000014">
    <property type="protein sequence ID" value="TCO36091.1"/>
    <property type="molecule type" value="Genomic_DNA"/>
</dbReference>
<dbReference type="InterPro" id="IPR006311">
    <property type="entry name" value="TAT_signal"/>
</dbReference>
<dbReference type="PANTHER" id="PTHR43737">
    <property type="entry name" value="BLL7424 PROTEIN"/>
    <property type="match status" value="1"/>
</dbReference>
<dbReference type="Proteomes" id="UP000294862">
    <property type="component" value="Unassembled WGS sequence"/>
</dbReference>
<dbReference type="InterPro" id="IPR010869">
    <property type="entry name" value="DUF1501"/>
</dbReference>
<reference evidence="1 2" key="1">
    <citation type="journal article" date="2015" name="Stand. Genomic Sci.">
        <title>Genomic Encyclopedia of Bacterial and Archaeal Type Strains, Phase III: the genomes of soil and plant-associated and newly described type strains.</title>
        <authorList>
            <person name="Whitman W.B."/>
            <person name="Woyke T."/>
            <person name="Klenk H.P."/>
            <person name="Zhou Y."/>
            <person name="Lilburn T.G."/>
            <person name="Beck B.J."/>
            <person name="De Vos P."/>
            <person name="Vandamme P."/>
            <person name="Eisen J.A."/>
            <person name="Garrity G."/>
            <person name="Hugenholtz P."/>
            <person name="Kyrpides N.C."/>
        </authorList>
    </citation>
    <scope>NUCLEOTIDE SEQUENCE [LARGE SCALE GENOMIC DNA]</scope>
    <source>
        <strain evidence="1 2">A3</strain>
    </source>
</reference>